<dbReference type="GO" id="GO:0046395">
    <property type="term" value="P:carboxylic acid catabolic process"/>
    <property type="evidence" value="ECO:0007669"/>
    <property type="project" value="UniProtKB-ARBA"/>
</dbReference>
<evidence type="ECO:0000259" key="4">
    <source>
        <dbReference type="SMART" id="SM00893"/>
    </source>
</evidence>
<dbReference type="CDD" id="cd01714">
    <property type="entry name" value="ETF_beta"/>
    <property type="match status" value="1"/>
</dbReference>
<comment type="similarity">
    <text evidence="1">Belongs to the ETF beta-subunit/FixA family.</text>
</comment>
<dbReference type="InterPro" id="IPR014730">
    <property type="entry name" value="ETF_a/b_N"/>
</dbReference>
<reference evidence="5" key="1">
    <citation type="journal article" date="2015" name="Nature">
        <title>Complex archaea that bridge the gap between prokaryotes and eukaryotes.</title>
        <authorList>
            <person name="Spang A."/>
            <person name="Saw J.H."/>
            <person name="Jorgensen S.L."/>
            <person name="Zaremba-Niedzwiedzka K."/>
            <person name="Martijn J."/>
            <person name="Lind A.E."/>
            <person name="van Eijk R."/>
            <person name="Schleper C."/>
            <person name="Guy L."/>
            <person name="Ettema T.J."/>
        </authorList>
    </citation>
    <scope>NUCLEOTIDE SEQUENCE</scope>
</reference>
<dbReference type="PANTHER" id="PTHR21294:SF8">
    <property type="entry name" value="ELECTRON TRANSFER FLAVOPROTEIN SUBUNIT BETA"/>
    <property type="match status" value="1"/>
</dbReference>
<accession>A0A0F9U7W6</accession>
<feature type="domain" description="Electron transfer flavoprotein alpha/beta-subunit N-terminal" evidence="4">
    <location>
        <begin position="23"/>
        <end position="215"/>
    </location>
</feature>
<keyword evidence="3" id="KW-0249">Electron transport</keyword>
<gene>
    <name evidence="5" type="ORF">LCGC14_0563220</name>
</gene>
<dbReference type="PIRSF" id="PIRSF000090">
    <property type="entry name" value="Beta-ETF"/>
    <property type="match status" value="1"/>
</dbReference>
<keyword evidence="2" id="KW-0813">Transport</keyword>
<evidence type="ECO:0000256" key="1">
    <source>
        <dbReference type="ARBA" id="ARBA00007557"/>
    </source>
</evidence>
<proteinExistence type="inferred from homology"/>
<dbReference type="InterPro" id="IPR014729">
    <property type="entry name" value="Rossmann-like_a/b/a_fold"/>
</dbReference>
<organism evidence="5">
    <name type="scientific">marine sediment metagenome</name>
    <dbReference type="NCBI Taxonomy" id="412755"/>
    <lineage>
        <taxon>unclassified sequences</taxon>
        <taxon>metagenomes</taxon>
        <taxon>ecological metagenomes</taxon>
    </lineage>
</organism>
<dbReference type="AlphaFoldDB" id="A0A0F9U7W6"/>
<dbReference type="FunFam" id="3.40.50.620:FF:000011">
    <property type="entry name" value="Electron transfer flavoprotein subunit beta"/>
    <property type="match status" value="1"/>
</dbReference>
<evidence type="ECO:0000313" key="5">
    <source>
        <dbReference type="EMBL" id="KKN57341.1"/>
    </source>
</evidence>
<dbReference type="InterPro" id="IPR012255">
    <property type="entry name" value="ETF_b"/>
</dbReference>
<name>A0A0F9U7W6_9ZZZZ</name>
<dbReference type="Gene3D" id="3.40.50.620">
    <property type="entry name" value="HUPs"/>
    <property type="match status" value="1"/>
</dbReference>
<dbReference type="Pfam" id="PF01012">
    <property type="entry name" value="ETF"/>
    <property type="match status" value="1"/>
</dbReference>
<dbReference type="SMART" id="SM00893">
    <property type="entry name" value="ETF"/>
    <property type="match status" value="1"/>
</dbReference>
<dbReference type="InterPro" id="IPR000049">
    <property type="entry name" value="ET-Flavoprotein_bsu_CS"/>
</dbReference>
<comment type="caution">
    <text evidence="5">The sequence shown here is derived from an EMBL/GenBank/DDBJ whole genome shotgun (WGS) entry which is preliminary data.</text>
</comment>
<evidence type="ECO:0000256" key="3">
    <source>
        <dbReference type="ARBA" id="ARBA00022982"/>
    </source>
</evidence>
<protein>
    <recommendedName>
        <fullName evidence="4">Electron transfer flavoprotein alpha/beta-subunit N-terminal domain-containing protein</fullName>
    </recommendedName>
</protein>
<dbReference type="PANTHER" id="PTHR21294">
    <property type="entry name" value="ELECTRON TRANSFER FLAVOPROTEIN BETA-SUBUNIT"/>
    <property type="match status" value="1"/>
</dbReference>
<dbReference type="GO" id="GO:0009055">
    <property type="term" value="F:electron transfer activity"/>
    <property type="evidence" value="ECO:0007669"/>
    <property type="project" value="InterPro"/>
</dbReference>
<sequence>MKVLVPVKRVIDYNVKARVKADGSGVDLANVKMSMNPFDEIAVEEAIRLREKGVAEEVIAVSIGVKQAAETLRTALAMGADRAILVVAADDVHTDIEPLAVAKILKAVIDAEAPKLVIAGKQAIDNDMNATGQMLAALLGWSQATFASKLEIEGETAKVTREIDGGLQTIEVKLPAIVTADLRLNEPRYASLPNIMKAKKKPLDERTPADFGVDVSPRLEIVSTREPEGRNAGIRVKSVDELVSKLKEAGVV</sequence>
<dbReference type="EMBL" id="LAZR01000808">
    <property type="protein sequence ID" value="KKN57341.1"/>
    <property type="molecule type" value="Genomic_DNA"/>
</dbReference>
<dbReference type="SUPFAM" id="SSF52402">
    <property type="entry name" value="Adenine nucleotide alpha hydrolases-like"/>
    <property type="match status" value="1"/>
</dbReference>
<evidence type="ECO:0000256" key="2">
    <source>
        <dbReference type="ARBA" id="ARBA00022448"/>
    </source>
</evidence>
<dbReference type="GO" id="GO:0005739">
    <property type="term" value="C:mitochondrion"/>
    <property type="evidence" value="ECO:0007669"/>
    <property type="project" value="UniProtKB-ARBA"/>
</dbReference>
<dbReference type="PROSITE" id="PS01065">
    <property type="entry name" value="ETF_BETA"/>
    <property type="match status" value="1"/>
</dbReference>
<dbReference type="InterPro" id="IPR033948">
    <property type="entry name" value="ETF_beta_N"/>
</dbReference>